<proteinExistence type="predicted"/>
<reference evidence="1 2" key="1">
    <citation type="submission" date="2014-04" db="EMBL/GenBank/DDBJ databases">
        <authorList>
            <consortium name="DOE Joint Genome Institute"/>
            <person name="Kuo A."/>
            <person name="Tarkka M."/>
            <person name="Buscot F."/>
            <person name="Kohler A."/>
            <person name="Nagy L.G."/>
            <person name="Floudas D."/>
            <person name="Copeland A."/>
            <person name="Barry K.W."/>
            <person name="Cichocki N."/>
            <person name="Veneault-Fourrey C."/>
            <person name="LaButti K."/>
            <person name="Lindquist E.A."/>
            <person name="Lipzen A."/>
            <person name="Lundell T."/>
            <person name="Morin E."/>
            <person name="Murat C."/>
            <person name="Sun H."/>
            <person name="Tunlid A."/>
            <person name="Henrissat B."/>
            <person name="Grigoriev I.V."/>
            <person name="Hibbett D.S."/>
            <person name="Martin F."/>
            <person name="Nordberg H.P."/>
            <person name="Cantor M.N."/>
            <person name="Hua S.X."/>
        </authorList>
    </citation>
    <scope>NUCLEOTIDE SEQUENCE [LARGE SCALE GENOMIC DNA]</scope>
    <source>
        <strain evidence="1 2">F 1598</strain>
    </source>
</reference>
<dbReference type="HOGENOM" id="CLU_1661474_0_0_1"/>
<evidence type="ECO:0000313" key="2">
    <source>
        <dbReference type="Proteomes" id="UP000054166"/>
    </source>
</evidence>
<accession>A0A0C3EHV0</accession>
<organism evidence="1 2">
    <name type="scientific">Piloderma croceum (strain F 1598)</name>
    <dbReference type="NCBI Taxonomy" id="765440"/>
    <lineage>
        <taxon>Eukaryota</taxon>
        <taxon>Fungi</taxon>
        <taxon>Dikarya</taxon>
        <taxon>Basidiomycota</taxon>
        <taxon>Agaricomycotina</taxon>
        <taxon>Agaricomycetes</taxon>
        <taxon>Agaricomycetidae</taxon>
        <taxon>Atheliales</taxon>
        <taxon>Atheliaceae</taxon>
        <taxon>Piloderma</taxon>
    </lineage>
</organism>
<sequence length="159" mass="17507">MERIQTEIAGTCMLYCAEGDTVGICKGITEQIQTEIAGTCMSYCAEEDTVGICKGVMEHIQTKTAGTHMSCCAGGDTLIFGLMHKRSPFSQVDSPESPCMNIPMPIKVLHKHFDTGLQPQLTLLEGDFALEVFTHKSIRREGLADHLLYGDKQQLFFMG</sequence>
<dbReference type="AlphaFoldDB" id="A0A0C3EHV0"/>
<dbReference type="Proteomes" id="UP000054166">
    <property type="component" value="Unassembled WGS sequence"/>
</dbReference>
<evidence type="ECO:0000313" key="1">
    <source>
        <dbReference type="EMBL" id="KIM72205.1"/>
    </source>
</evidence>
<name>A0A0C3EHV0_PILCF</name>
<protein>
    <submittedName>
        <fullName evidence="1">Uncharacterized protein</fullName>
    </submittedName>
</protein>
<gene>
    <name evidence="1" type="ORF">PILCRDRAFT_93553</name>
</gene>
<dbReference type="EMBL" id="KN833152">
    <property type="protein sequence ID" value="KIM72205.1"/>
    <property type="molecule type" value="Genomic_DNA"/>
</dbReference>
<reference evidence="2" key="2">
    <citation type="submission" date="2015-01" db="EMBL/GenBank/DDBJ databases">
        <title>Evolutionary Origins and Diversification of the Mycorrhizal Mutualists.</title>
        <authorList>
            <consortium name="DOE Joint Genome Institute"/>
            <consortium name="Mycorrhizal Genomics Consortium"/>
            <person name="Kohler A."/>
            <person name="Kuo A."/>
            <person name="Nagy L.G."/>
            <person name="Floudas D."/>
            <person name="Copeland A."/>
            <person name="Barry K.W."/>
            <person name="Cichocki N."/>
            <person name="Veneault-Fourrey C."/>
            <person name="LaButti K."/>
            <person name="Lindquist E.A."/>
            <person name="Lipzen A."/>
            <person name="Lundell T."/>
            <person name="Morin E."/>
            <person name="Murat C."/>
            <person name="Riley R."/>
            <person name="Ohm R."/>
            <person name="Sun H."/>
            <person name="Tunlid A."/>
            <person name="Henrissat B."/>
            <person name="Grigoriev I.V."/>
            <person name="Hibbett D.S."/>
            <person name="Martin F."/>
        </authorList>
    </citation>
    <scope>NUCLEOTIDE SEQUENCE [LARGE SCALE GENOMIC DNA]</scope>
    <source>
        <strain evidence="2">F 1598</strain>
    </source>
</reference>
<dbReference type="InParanoid" id="A0A0C3EHV0"/>
<keyword evidence="2" id="KW-1185">Reference proteome</keyword>